<accession>A8I7B4</accession>
<keyword evidence="6" id="KW-1003">Cell membrane</keyword>
<evidence type="ECO:0000256" key="1">
    <source>
        <dbReference type="ARBA" id="ARBA00004370"/>
    </source>
</evidence>
<keyword evidence="9" id="KW-1185">Reference proteome</keyword>
<name>A8I7B4_AZOC5</name>
<keyword evidence="3 6" id="KW-0812">Transmembrane</keyword>
<dbReference type="HOGENOM" id="CLU_047737_4_1_5"/>
<dbReference type="eggNOG" id="COG3346">
    <property type="taxonomic scope" value="Bacteria"/>
</dbReference>
<reference evidence="8 9" key="3">
    <citation type="journal article" date="2008" name="BMC Genomics">
        <title>The genome of the versatile nitrogen fixer Azorhizobium caulinodans ORS571.</title>
        <authorList>
            <person name="Lee KB."/>
            <person name="Backer P.D."/>
            <person name="Aono T."/>
            <person name="Liu CT."/>
            <person name="Suzuki S."/>
            <person name="Suzuki T."/>
            <person name="Kaneko T."/>
            <person name="Yamada M."/>
            <person name="Tabata S."/>
            <person name="Kupfer D.M."/>
            <person name="Najar F.Z."/>
            <person name="Wiley G.B."/>
            <person name="Roe B."/>
            <person name="Binnewies T.T."/>
            <person name="Ussery D.W."/>
            <person name="D'Haeze W."/>
            <person name="Herder J.D."/>
            <person name="Gevers D."/>
            <person name="Vereecke D."/>
            <person name="Holsters M."/>
            <person name="Oyaizu H."/>
        </authorList>
    </citation>
    <scope>NUCLEOTIDE SEQUENCE [LARGE SCALE GENOMIC DNA]</scope>
    <source>
        <strain evidence="9">ATCC 43989 / DSM 5975 / JCM 20966 / LMG 6465 / NBRC 14845 / NCIMB 13405 / ORS 571</strain>
    </source>
</reference>
<evidence type="ECO:0000256" key="7">
    <source>
        <dbReference type="SAM" id="MobiDB-lite"/>
    </source>
</evidence>
<evidence type="ECO:0000256" key="4">
    <source>
        <dbReference type="ARBA" id="ARBA00022989"/>
    </source>
</evidence>
<dbReference type="InterPro" id="IPR045214">
    <property type="entry name" value="Surf1/Surf4"/>
</dbReference>
<reference evidence="9" key="2">
    <citation type="submission" date="2007-04" db="EMBL/GenBank/DDBJ databases">
        <title>Complete genome sequence of the nitrogen-fixing bacterium Azorhizobium caulinodans ORS571.</title>
        <authorList>
            <person name="Lee K.B."/>
            <person name="Backer P.D."/>
            <person name="Aono T."/>
            <person name="Liu C.T."/>
            <person name="Suzuki S."/>
            <person name="Suzuki T."/>
            <person name="Kaneko T."/>
            <person name="Yamada M."/>
            <person name="Tabata S."/>
            <person name="Kupfer D.M."/>
            <person name="Najar F.Z."/>
            <person name="Wiley G.B."/>
            <person name="Roe B."/>
            <person name="Binnewies T."/>
            <person name="Ussery D."/>
            <person name="Vereecke D."/>
            <person name="Gevers D."/>
            <person name="Holsters M."/>
            <person name="Oyaizu H."/>
        </authorList>
    </citation>
    <scope>NUCLEOTIDE SEQUENCE [LARGE SCALE GENOMIC DNA]</scope>
    <source>
        <strain evidence="9">ATCC 43989 / DSM 5975 / JCM 20966 / LMG 6465 / NBRC 14845 / NCIMB 13405 / ORS 571</strain>
    </source>
</reference>
<feature type="transmembrane region" description="Helical" evidence="6">
    <location>
        <begin position="230"/>
        <end position="251"/>
    </location>
</feature>
<dbReference type="EMBL" id="AP009384">
    <property type="protein sequence ID" value="BAF88100.1"/>
    <property type="molecule type" value="Genomic_DNA"/>
</dbReference>
<organism evidence="8 9">
    <name type="scientific">Azorhizobium caulinodans (strain ATCC 43989 / DSM 5975 / JCM 20966 / LMG 6465 / NBRC 14845 / NCIMB 13405 / ORS 571)</name>
    <dbReference type="NCBI Taxonomy" id="438753"/>
    <lineage>
        <taxon>Bacteria</taxon>
        <taxon>Pseudomonadati</taxon>
        <taxon>Pseudomonadota</taxon>
        <taxon>Alphaproteobacteria</taxon>
        <taxon>Hyphomicrobiales</taxon>
        <taxon>Xanthobacteraceae</taxon>
        <taxon>Azorhizobium</taxon>
    </lineage>
</organism>
<dbReference type="KEGG" id="azc:AZC_2102"/>
<evidence type="ECO:0000313" key="8">
    <source>
        <dbReference type="EMBL" id="BAF88100.1"/>
    </source>
</evidence>
<reference evidence="8 9" key="1">
    <citation type="journal article" date="2007" name="Appl. Environ. Microbiol.">
        <title>Rhizobial factors required for stem nodule maturation and maintenance in Sesbania rostrata-Azorhizobium caulinodans ORS571 symbiosis.</title>
        <authorList>
            <person name="Suzuki S."/>
            <person name="Aono T."/>
            <person name="Lee KB."/>
            <person name="Suzuki T."/>
            <person name="Liu CT."/>
            <person name="Miwa H."/>
            <person name="Wakao S."/>
            <person name="Iki T."/>
            <person name="Oyaizu H."/>
        </authorList>
    </citation>
    <scope>NUCLEOTIDE SEQUENCE [LARGE SCALE GENOMIC DNA]</scope>
    <source>
        <strain evidence="9">ATCC 43989 / DSM 5975 / JCM 20966 / LMG 6465 / NBRC 14845 / NCIMB 13405 / ORS 571</strain>
    </source>
</reference>
<protein>
    <recommendedName>
        <fullName evidence="6">SURF1-like protein</fullName>
    </recommendedName>
</protein>
<reference evidence="8 9" key="4">
    <citation type="journal article" date="2009" name="Appl. Environ. Microbiol.">
        <title>Comparative genome-wide transcriptional profiling of Azorhizobium caulinodans ORS571 grown under free-living and symbiotic conditions.</title>
        <authorList>
            <person name="Tsukada S."/>
            <person name="Aono T."/>
            <person name="Akiba N."/>
            <person name="Lee KB."/>
            <person name="Liu CT."/>
            <person name="Toyazaki H."/>
            <person name="Oyaizu H."/>
        </authorList>
    </citation>
    <scope>NUCLEOTIDE SEQUENCE [LARGE SCALE GENOMIC DNA]</scope>
    <source>
        <strain evidence="9">ATCC 43989 / DSM 5975 / JCM 20966 / LMG 6465 / NBRC 14845 / NCIMB 13405 / ORS 571</strain>
    </source>
</reference>
<dbReference type="CDD" id="cd06662">
    <property type="entry name" value="SURF1"/>
    <property type="match status" value="1"/>
</dbReference>
<keyword evidence="4 6" id="KW-1133">Transmembrane helix</keyword>
<dbReference type="PROSITE" id="PS50895">
    <property type="entry name" value="SURF1"/>
    <property type="match status" value="1"/>
</dbReference>
<feature type="region of interest" description="Disordered" evidence="7">
    <location>
        <begin position="1"/>
        <end position="22"/>
    </location>
</feature>
<evidence type="ECO:0000256" key="2">
    <source>
        <dbReference type="ARBA" id="ARBA00007165"/>
    </source>
</evidence>
<sequence>MSEDRPEAAGSARGTDNQTDGAKSPVRAVWAIGFLLVLAVVFFSLGTWQVYRRAWKLDLIQRVETRIHAAPSAPPGPNAWPGVTAASDEYRHVTVTGRFIPDREALSLAVTELGGGFWVMAPFRTDAGYVVLVNRGYVPPEKRDPASRGAALTDAETRVTGLLRISEPKGGFLRSNDPAAGRWYSRDVAEMAETFGLSDVAPYFIDAEAGAPNTYPVGGLTVVRFPNSHLVYALTWFSLCAMALGAAVLVWRRRVR</sequence>
<evidence type="ECO:0000313" key="9">
    <source>
        <dbReference type="Proteomes" id="UP000000270"/>
    </source>
</evidence>
<dbReference type="Pfam" id="PF02104">
    <property type="entry name" value="SURF1"/>
    <property type="match status" value="1"/>
</dbReference>
<dbReference type="RefSeq" id="WP_012170629.1">
    <property type="nucleotide sequence ID" value="NC_009937.1"/>
</dbReference>
<reference evidence="8 9" key="6">
    <citation type="journal article" date="2011" name="Appl. Environ. Microbiol.">
        <title>Involvement of the azorhizobial chromosome partition gene (parA) in the onset of bacteroid differentiation during Sesbania rostrata stem nodule development.</title>
        <authorList>
            <person name="Liu CT."/>
            <person name="Lee KB."/>
            <person name="Wang YS."/>
            <person name="Peng MH."/>
            <person name="Lee KT."/>
            <person name="Suzuki S."/>
            <person name="Suzuki T."/>
            <person name="Oyaizu H."/>
        </authorList>
    </citation>
    <scope>NUCLEOTIDE SEQUENCE [LARGE SCALE GENOMIC DNA]</scope>
    <source>
        <strain evidence="9">ATCC 43989 / DSM 5975 / JCM 20966 / LMG 6465 / NBRC 14845 / NCIMB 13405 / ORS 571</strain>
    </source>
</reference>
<comment type="similarity">
    <text evidence="2 6">Belongs to the SURF1 family.</text>
</comment>
<dbReference type="Proteomes" id="UP000000270">
    <property type="component" value="Chromosome"/>
</dbReference>
<dbReference type="PANTHER" id="PTHR23427">
    <property type="entry name" value="SURFEIT LOCUS PROTEIN"/>
    <property type="match status" value="1"/>
</dbReference>
<keyword evidence="5 6" id="KW-0472">Membrane</keyword>
<feature type="transmembrane region" description="Helical" evidence="6">
    <location>
        <begin position="28"/>
        <end position="51"/>
    </location>
</feature>
<reference evidence="8 9" key="5">
    <citation type="journal article" date="2010" name="Appl. Environ. Microbiol.">
        <title>phrR-like gene praR of Azorhizobium caulinodans ORS571 is essential for symbiosis with Sesbania rostrata and is involved in expression of reb genes.</title>
        <authorList>
            <person name="Akiba N."/>
            <person name="Aono T."/>
            <person name="Toyazaki H."/>
            <person name="Sato S."/>
            <person name="Oyaizu H."/>
        </authorList>
    </citation>
    <scope>NUCLEOTIDE SEQUENCE [LARGE SCALE GENOMIC DNA]</scope>
    <source>
        <strain evidence="9">ATCC 43989 / DSM 5975 / JCM 20966 / LMG 6465 / NBRC 14845 / NCIMB 13405 / ORS 571</strain>
    </source>
</reference>
<gene>
    <name evidence="8" type="primary">surF1</name>
    <name evidence="8" type="ordered locus">AZC_2102</name>
</gene>
<dbReference type="GO" id="GO:0005886">
    <property type="term" value="C:plasma membrane"/>
    <property type="evidence" value="ECO:0007669"/>
    <property type="project" value="UniProtKB-SubCell"/>
</dbReference>
<dbReference type="InterPro" id="IPR002994">
    <property type="entry name" value="Surf1/Shy1"/>
</dbReference>
<evidence type="ECO:0000256" key="3">
    <source>
        <dbReference type="ARBA" id="ARBA00022692"/>
    </source>
</evidence>
<dbReference type="AlphaFoldDB" id="A8I7B4"/>
<evidence type="ECO:0000256" key="6">
    <source>
        <dbReference type="RuleBase" id="RU363076"/>
    </source>
</evidence>
<dbReference type="PANTHER" id="PTHR23427:SF2">
    <property type="entry name" value="SURFEIT LOCUS PROTEIN 1"/>
    <property type="match status" value="1"/>
</dbReference>
<comment type="subcellular location">
    <subcellularLocation>
        <location evidence="6">Cell membrane</location>
        <topology evidence="6">Multi-pass membrane protein</topology>
    </subcellularLocation>
    <subcellularLocation>
        <location evidence="1">Membrane</location>
    </subcellularLocation>
</comment>
<dbReference type="STRING" id="438753.AZC_2102"/>
<proteinExistence type="inferred from homology"/>
<evidence type="ECO:0000256" key="5">
    <source>
        <dbReference type="ARBA" id="ARBA00023136"/>
    </source>
</evidence>